<reference evidence="3" key="1">
    <citation type="journal article" date="2021" name="BMC Genomics">
        <title>Chromosome-level genome assembly and manually-curated proteome of model necrotroph Parastagonospora nodorum Sn15 reveals a genome-wide trove of candidate effector homologs, and redundancy of virulence-related functions within an accessory chromosome.</title>
        <authorList>
            <person name="Bertazzoni S."/>
            <person name="Jones D.A.B."/>
            <person name="Phan H.T."/>
            <person name="Tan K.-C."/>
            <person name="Hane J.K."/>
        </authorList>
    </citation>
    <scope>NUCLEOTIDE SEQUENCE [LARGE SCALE GENOMIC DNA]</scope>
    <source>
        <strain evidence="3">SN15 / ATCC MYA-4574 / FGSC 10173)</strain>
    </source>
</reference>
<gene>
    <name evidence="2" type="ORF">JI435_067950</name>
</gene>
<feature type="chain" id="PRO_5034048946" description="Ig-like domain-containing protein" evidence="1">
    <location>
        <begin position="18"/>
        <end position="157"/>
    </location>
</feature>
<proteinExistence type="predicted"/>
<dbReference type="VEuPathDB" id="FungiDB:JI435_067950"/>
<evidence type="ECO:0000256" key="1">
    <source>
        <dbReference type="SAM" id="SignalP"/>
    </source>
</evidence>
<feature type="signal peptide" evidence="1">
    <location>
        <begin position="1"/>
        <end position="17"/>
    </location>
</feature>
<sequence length="157" mass="16367">MLVSTSVLLSLVVSVLARPQDGAPAAAAGSKKNVYLSSCTSRSLLDTDTASAAVYYDGPASSRTSPKDIGVVSEPARKWEGVSRRTTLDGGRFTSSIAAGAESLPKSQIAGTATLGTESFVCFVDGSSTFRFREGLLGLRETNCKADYWCASTNVGQ</sequence>
<dbReference type="RefSeq" id="XP_001797157.1">
    <property type="nucleotide sequence ID" value="XM_001797105.1"/>
</dbReference>
<dbReference type="Proteomes" id="UP000663193">
    <property type="component" value="Chromosome 10"/>
</dbReference>
<dbReference type="EMBL" id="CP069032">
    <property type="protein sequence ID" value="QRC99859.1"/>
    <property type="molecule type" value="Genomic_DNA"/>
</dbReference>
<evidence type="ECO:0008006" key="4">
    <source>
        <dbReference type="Google" id="ProtNLM"/>
    </source>
</evidence>
<keyword evidence="1" id="KW-0732">Signal</keyword>
<evidence type="ECO:0000313" key="3">
    <source>
        <dbReference type="Proteomes" id="UP000663193"/>
    </source>
</evidence>
<name>A0A7U2FBE7_PHANO</name>
<protein>
    <recommendedName>
        <fullName evidence="4">Ig-like domain-containing protein</fullName>
    </recommendedName>
</protein>
<dbReference type="KEGG" id="pno:SNOG_06795"/>
<accession>A0A7U2FBE7</accession>
<dbReference type="OMA" id="TEFWCAS"/>
<organism evidence="2 3">
    <name type="scientific">Phaeosphaeria nodorum (strain SN15 / ATCC MYA-4574 / FGSC 10173)</name>
    <name type="common">Glume blotch fungus</name>
    <name type="synonym">Parastagonospora nodorum</name>
    <dbReference type="NCBI Taxonomy" id="321614"/>
    <lineage>
        <taxon>Eukaryota</taxon>
        <taxon>Fungi</taxon>
        <taxon>Dikarya</taxon>
        <taxon>Ascomycota</taxon>
        <taxon>Pezizomycotina</taxon>
        <taxon>Dothideomycetes</taxon>
        <taxon>Pleosporomycetidae</taxon>
        <taxon>Pleosporales</taxon>
        <taxon>Pleosporineae</taxon>
        <taxon>Phaeosphaeriaceae</taxon>
        <taxon>Parastagonospora</taxon>
    </lineage>
</organism>
<dbReference type="AlphaFoldDB" id="A0A7U2FBE7"/>
<evidence type="ECO:0000313" key="2">
    <source>
        <dbReference type="EMBL" id="QRC99859.1"/>
    </source>
</evidence>
<dbReference type="OrthoDB" id="3783760at2759"/>
<keyword evidence="3" id="KW-1185">Reference proteome</keyword>